<reference evidence="2 3" key="1">
    <citation type="journal article" date="2019" name="Nat. Plants">
        <title>Genome sequencing of Musa balbisiana reveals subgenome evolution and function divergence in polyploid bananas.</title>
        <authorList>
            <person name="Yao X."/>
        </authorList>
    </citation>
    <scope>NUCLEOTIDE SEQUENCE [LARGE SCALE GENOMIC DNA]</scope>
    <source>
        <strain evidence="3">cv. DH-PKW</strain>
        <tissue evidence="2">Leaves</tissue>
    </source>
</reference>
<evidence type="ECO:0000313" key="3">
    <source>
        <dbReference type="Proteomes" id="UP000317650"/>
    </source>
</evidence>
<feature type="region of interest" description="Disordered" evidence="1">
    <location>
        <begin position="50"/>
        <end position="74"/>
    </location>
</feature>
<gene>
    <name evidence="2" type="ORF">C4D60_Mb08t17150</name>
</gene>
<sequence>MSLAKIVATTTINGLQESKREGWARQNDMANNMGYLELMKEKEPEYMTFPEKKEARSSNLTDKNKARQGGKGST</sequence>
<dbReference type="EMBL" id="PYDT01000002">
    <property type="protein sequence ID" value="THU69700.1"/>
    <property type="molecule type" value="Genomic_DNA"/>
</dbReference>
<evidence type="ECO:0000256" key="1">
    <source>
        <dbReference type="SAM" id="MobiDB-lite"/>
    </source>
</evidence>
<proteinExistence type="predicted"/>
<keyword evidence="3" id="KW-1185">Reference proteome</keyword>
<organism evidence="2 3">
    <name type="scientific">Musa balbisiana</name>
    <name type="common">Banana</name>
    <dbReference type="NCBI Taxonomy" id="52838"/>
    <lineage>
        <taxon>Eukaryota</taxon>
        <taxon>Viridiplantae</taxon>
        <taxon>Streptophyta</taxon>
        <taxon>Embryophyta</taxon>
        <taxon>Tracheophyta</taxon>
        <taxon>Spermatophyta</taxon>
        <taxon>Magnoliopsida</taxon>
        <taxon>Liliopsida</taxon>
        <taxon>Zingiberales</taxon>
        <taxon>Musaceae</taxon>
        <taxon>Musa</taxon>
    </lineage>
</organism>
<evidence type="ECO:0000313" key="2">
    <source>
        <dbReference type="EMBL" id="THU69700.1"/>
    </source>
</evidence>
<dbReference type="AlphaFoldDB" id="A0A4S8K4D6"/>
<accession>A0A4S8K4D6</accession>
<protein>
    <submittedName>
        <fullName evidence="2">Uncharacterized protein</fullName>
    </submittedName>
</protein>
<name>A0A4S8K4D6_MUSBA</name>
<dbReference type="Proteomes" id="UP000317650">
    <property type="component" value="Chromosome 8"/>
</dbReference>
<comment type="caution">
    <text evidence="2">The sequence shown here is derived from an EMBL/GenBank/DDBJ whole genome shotgun (WGS) entry which is preliminary data.</text>
</comment>